<comment type="similarity">
    <text evidence="2 11">Belongs to the mitochondrial carrier (TC 2.A.29) family.</text>
</comment>
<dbReference type="InterPro" id="IPR044677">
    <property type="entry name" value="SLC25A3/Pic2/Mir1-like"/>
</dbReference>
<keyword evidence="5" id="KW-0677">Repeat</keyword>
<dbReference type="InterPro" id="IPR018108">
    <property type="entry name" value="MCP_transmembrane"/>
</dbReference>
<comment type="caution">
    <text evidence="12">The sequence shown here is derived from an EMBL/GenBank/DDBJ whole genome shotgun (WGS) entry which is preliminary data.</text>
</comment>
<dbReference type="InterPro" id="IPR023395">
    <property type="entry name" value="MCP_dom_sf"/>
</dbReference>
<sequence>MVARSNPFFSTTQTFFAPSVGDKVDSAIAQGKAYGHEAQAKADQLLNKGDNLMHKAGVKVADAKGAASTAVGASPTGVDLYARFALAGALGCAITHGALTPVDVVKTRIQLEPEVYNRGMVTAFRQVIAAEGAGALLTGLGPTIVGYSIQGAFKFGGYEFWKKQAINTFGLEKARENRTAIYLGASAIAEFFADIALCPLEATRIRLVSQPTFANGLVGGFGRILREEGPAAFYAGFGPILFKQVPYTMAKFAVFEVASEQILSSMGRTKESLSGGAATGVNLGAGLIAGMAAAVISQPADTLLSKINKTKGAPGQSTTSRLVTMAGQLGAKGLFTGMSARLVMIGTLTAGQFMIYGDIKKALNATGGVEISK</sequence>
<name>A0AA38LTG1_9TREE</name>
<dbReference type="PANTHER" id="PTHR45671">
    <property type="entry name" value="SOLUTE CARRIER FAMILY 25 (MITOCHONDRIAL CARRIER PHOSPHATE CARRIER), MEMBER 3, LIKE-RELATED-RELATED"/>
    <property type="match status" value="1"/>
</dbReference>
<dbReference type="RefSeq" id="XP_052944622.1">
    <property type="nucleotide sequence ID" value="XM_053087452.1"/>
</dbReference>
<evidence type="ECO:0000256" key="6">
    <source>
        <dbReference type="ARBA" id="ARBA00022792"/>
    </source>
</evidence>
<gene>
    <name evidence="12" type="ORF">MKK02DRAFT_27979</name>
</gene>
<evidence type="ECO:0000256" key="7">
    <source>
        <dbReference type="ARBA" id="ARBA00022989"/>
    </source>
</evidence>
<feature type="repeat" description="Solcar" evidence="10">
    <location>
        <begin position="79"/>
        <end position="164"/>
    </location>
</feature>
<keyword evidence="7" id="KW-1133">Transmembrane helix</keyword>
<dbReference type="GO" id="GO:0005315">
    <property type="term" value="F:phosphate transmembrane transporter activity"/>
    <property type="evidence" value="ECO:0007669"/>
    <property type="project" value="InterPro"/>
</dbReference>
<organism evidence="12 13">
    <name type="scientific">Dioszegia hungarica</name>
    <dbReference type="NCBI Taxonomy" id="4972"/>
    <lineage>
        <taxon>Eukaryota</taxon>
        <taxon>Fungi</taxon>
        <taxon>Dikarya</taxon>
        <taxon>Basidiomycota</taxon>
        <taxon>Agaricomycotina</taxon>
        <taxon>Tremellomycetes</taxon>
        <taxon>Tremellales</taxon>
        <taxon>Bulleribasidiaceae</taxon>
        <taxon>Dioszegia</taxon>
    </lineage>
</organism>
<evidence type="ECO:0000256" key="9">
    <source>
        <dbReference type="ARBA" id="ARBA00023136"/>
    </source>
</evidence>
<keyword evidence="6" id="KW-0999">Mitochondrion inner membrane</keyword>
<proteinExistence type="inferred from homology"/>
<keyword evidence="8" id="KW-0496">Mitochondrion</keyword>
<dbReference type="EMBL" id="JAKWFO010000006">
    <property type="protein sequence ID" value="KAI9634845.1"/>
    <property type="molecule type" value="Genomic_DNA"/>
</dbReference>
<evidence type="ECO:0000256" key="10">
    <source>
        <dbReference type="PROSITE-ProRule" id="PRU00282"/>
    </source>
</evidence>
<dbReference type="GO" id="GO:1990547">
    <property type="term" value="P:mitochondrial phosphate ion transmembrane transport"/>
    <property type="evidence" value="ECO:0007669"/>
    <property type="project" value="InterPro"/>
</dbReference>
<keyword evidence="13" id="KW-1185">Reference proteome</keyword>
<keyword evidence="4 10" id="KW-0812">Transmembrane</keyword>
<reference evidence="12" key="1">
    <citation type="journal article" date="2022" name="G3 (Bethesda)">
        <title>High quality genome of the basidiomycete yeast Dioszegia hungarica PDD-24b-2 isolated from cloud water.</title>
        <authorList>
            <person name="Jarrige D."/>
            <person name="Haridas S."/>
            <person name="Bleykasten-Grosshans C."/>
            <person name="Joly M."/>
            <person name="Nadalig T."/>
            <person name="Sancelme M."/>
            <person name="Vuilleumier S."/>
            <person name="Grigoriev I.V."/>
            <person name="Amato P."/>
            <person name="Bringel F."/>
        </authorList>
    </citation>
    <scope>NUCLEOTIDE SEQUENCE</scope>
    <source>
        <strain evidence="12">PDD-24b-2</strain>
    </source>
</reference>
<keyword evidence="9 10" id="KW-0472">Membrane</keyword>
<dbReference type="GO" id="GO:0005743">
    <property type="term" value="C:mitochondrial inner membrane"/>
    <property type="evidence" value="ECO:0007669"/>
    <property type="project" value="UniProtKB-SubCell"/>
</dbReference>
<feature type="repeat" description="Solcar" evidence="10">
    <location>
        <begin position="277"/>
        <end position="362"/>
    </location>
</feature>
<evidence type="ECO:0000313" key="12">
    <source>
        <dbReference type="EMBL" id="KAI9634845.1"/>
    </source>
</evidence>
<dbReference type="AlphaFoldDB" id="A0AA38LTG1"/>
<dbReference type="SUPFAM" id="SSF103506">
    <property type="entry name" value="Mitochondrial carrier"/>
    <property type="match status" value="1"/>
</dbReference>
<dbReference type="GeneID" id="77726657"/>
<dbReference type="Pfam" id="PF00153">
    <property type="entry name" value="Mito_carr"/>
    <property type="match status" value="3"/>
</dbReference>
<evidence type="ECO:0000313" key="13">
    <source>
        <dbReference type="Proteomes" id="UP001164286"/>
    </source>
</evidence>
<feature type="repeat" description="Solcar" evidence="10">
    <location>
        <begin position="177"/>
        <end position="261"/>
    </location>
</feature>
<accession>A0AA38LTG1</accession>
<evidence type="ECO:0000256" key="1">
    <source>
        <dbReference type="ARBA" id="ARBA00004448"/>
    </source>
</evidence>
<evidence type="ECO:0000256" key="5">
    <source>
        <dbReference type="ARBA" id="ARBA00022737"/>
    </source>
</evidence>
<protein>
    <submittedName>
        <fullName evidence="12">Inorganic phosphate transporter</fullName>
    </submittedName>
</protein>
<keyword evidence="3 11" id="KW-0813">Transport</keyword>
<evidence type="ECO:0000256" key="8">
    <source>
        <dbReference type="ARBA" id="ARBA00023128"/>
    </source>
</evidence>
<dbReference type="Proteomes" id="UP001164286">
    <property type="component" value="Unassembled WGS sequence"/>
</dbReference>
<evidence type="ECO:0000256" key="4">
    <source>
        <dbReference type="ARBA" id="ARBA00022692"/>
    </source>
</evidence>
<dbReference type="PANTHER" id="PTHR45671:SF12">
    <property type="entry name" value="MITOCHONDRIAL PHOSPHATE CARRIER PROTEIN"/>
    <property type="match status" value="1"/>
</dbReference>
<comment type="subcellular location">
    <subcellularLocation>
        <location evidence="1">Mitochondrion inner membrane</location>
        <topology evidence="1">Multi-pass membrane protein</topology>
    </subcellularLocation>
</comment>
<dbReference type="PROSITE" id="PS50920">
    <property type="entry name" value="SOLCAR"/>
    <property type="match status" value="3"/>
</dbReference>
<evidence type="ECO:0000256" key="3">
    <source>
        <dbReference type="ARBA" id="ARBA00022448"/>
    </source>
</evidence>
<dbReference type="Gene3D" id="1.50.40.10">
    <property type="entry name" value="Mitochondrial carrier domain"/>
    <property type="match status" value="1"/>
</dbReference>
<dbReference type="FunFam" id="1.50.40.10:FF:000024">
    <property type="entry name" value="MIR1p Mitochondrial phosphate carrier"/>
    <property type="match status" value="1"/>
</dbReference>
<evidence type="ECO:0000256" key="11">
    <source>
        <dbReference type="RuleBase" id="RU000488"/>
    </source>
</evidence>
<evidence type="ECO:0000256" key="2">
    <source>
        <dbReference type="ARBA" id="ARBA00006375"/>
    </source>
</evidence>